<evidence type="ECO:0000313" key="2">
    <source>
        <dbReference type="Proteomes" id="UP000315289"/>
    </source>
</evidence>
<comment type="caution">
    <text evidence="1">The sequence shown here is derived from an EMBL/GenBank/DDBJ whole genome shotgun (WGS) entry which is preliminary data.</text>
</comment>
<reference evidence="1 2" key="1">
    <citation type="journal article" date="2019" name="Front. Microbiol.">
        <title>Ammonia Oxidation by the Arctic Terrestrial Thaumarchaeote Candidatus Nitrosocosmicus arcticus Is Stimulated by Increasing Temperatures.</title>
        <authorList>
            <person name="Alves R.J.E."/>
            <person name="Kerou M."/>
            <person name="Zappe A."/>
            <person name="Bittner R."/>
            <person name="Abby S.S."/>
            <person name="Schmidt H.A."/>
            <person name="Pfeifer K."/>
            <person name="Schleper C."/>
        </authorList>
    </citation>
    <scope>NUCLEOTIDE SEQUENCE [LARGE SCALE GENOMIC DNA]</scope>
    <source>
        <strain evidence="1 2">Kfb</strain>
    </source>
</reference>
<keyword evidence="2" id="KW-1185">Reference proteome</keyword>
<dbReference type="EMBL" id="VOAH01000001">
    <property type="protein sequence ID" value="TVP41755.1"/>
    <property type="molecule type" value="Genomic_DNA"/>
</dbReference>
<evidence type="ECO:0000313" key="1">
    <source>
        <dbReference type="EMBL" id="TVP41755.1"/>
    </source>
</evidence>
<gene>
    <name evidence="1" type="ORF">NARC_10161</name>
</gene>
<proteinExistence type="predicted"/>
<protein>
    <submittedName>
        <fullName evidence="1">Uncharacterized protein</fullName>
    </submittedName>
</protein>
<accession>A0A557SYS1</accession>
<organism evidence="1 2">
    <name type="scientific">Candidatus Nitrosocosmicus arcticus</name>
    <dbReference type="NCBI Taxonomy" id="2035267"/>
    <lineage>
        <taxon>Archaea</taxon>
        <taxon>Nitrososphaerota</taxon>
        <taxon>Nitrososphaeria</taxon>
        <taxon>Nitrososphaerales</taxon>
        <taxon>Nitrososphaeraceae</taxon>
        <taxon>Candidatus Nitrosocosmicus</taxon>
    </lineage>
</organism>
<dbReference type="AlphaFoldDB" id="A0A557SYS1"/>
<name>A0A557SYS1_9ARCH</name>
<dbReference type="Proteomes" id="UP000315289">
    <property type="component" value="Unassembled WGS sequence"/>
</dbReference>
<sequence length="73" mass="8923">MECTLITFINNSSNIFRIIVLYLFQVSIRIKLKQVKDFYNNLNIFTEKWDTRFKIDMQFFVTTHRNRLSRGLE</sequence>